<evidence type="ECO:0000313" key="3">
    <source>
        <dbReference type="Proteomes" id="UP001151760"/>
    </source>
</evidence>
<evidence type="ECO:0000313" key="2">
    <source>
        <dbReference type="EMBL" id="GJT05356.1"/>
    </source>
</evidence>
<sequence>MLVNKTNLMAFPYALEPDEWIKDSGCSKHMTRNRKLFSTYKAYNGGNIIGKGQICDNKCRVTFSEHDSEITKDGKVIVEIDMGNRWSKGAIVFQEHHEGLKEDLFSCLRSKEQVLCFYECAPSVAKETDQPDWKLTNEFIMDKVLYVRALSTTLPLLAHDAALDDGALLMKRCRWIGSIKKSLLRAMRDAVETKKWVVSKGFRYLLEKFKESDLLGAYLGVWISTVITDGMRQGLKAGIVHGRKGTDINFIPAYDPNAAEAYADALNALNNVPFLLLDNLEACAGEKLSYFQALLVIIPYAEYVGALTIELIATEELRTFESDANVLTGTVSEL</sequence>
<dbReference type="EMBL" id="BQNB010012580">
    <property type="protein sequence ID" value="GJT05356.1"/>
    <property type="molecule type" value="Genomic_DNA"/>
</dbReference>
<name>A0ABQ5AW94_9ASTR</name>
<reference evidence="2" key="2">
    <citation type="submission" date="2022-01" db="EMBL/GenBank/DDBJ databases">
        <authorList>
            <person name="Yamashiro T."/>
            <person name="Shiraishi A."/>
            <person name="Satake H."/>
            <person name="Nakayama K."/>
        </authorList>
    </citation>
    <scope>NUCLEOTIDE SEQUENCE</scope>
</reference>
<keyword evidence="3" id="KW-1185">Reference proteome</keyword>
<dbReference type="Pfam" id="PF22936">
    <property type="entry name" value="Pol_BBD"/>
    <property type="match status" value="1"/>
</dbReference>
<dbReference type="Proteomes" id="UP001151760">
    <property type="component" value="Unassembled WGS sequence"/>
</dbReference>
<accession>A0ABQ5AW94</accession>
<reference evidence="2" key="1">
    <citation type="journal article" date="2022" name="Int. J. Mol. Sci.">
        <title>Draft Genome of Tanacetum Coccineum: Genomic Comparison of Closely Related Tanacetum-Family Plants.</title>
        <authorList>
            <person name="Yamashiro T."/>
            <person name="Shiraishi A."/>
            <person name="Nakayama K."/>
            <person name="Satake H."/>
        </authorList>
    </citation>
    <scope>NUCLEOTIDE SEQUENCE</scope>
</reference>
<dbReference type="InterPro" id="IPR054722">
    <property type="entry name" value="PolX-like_BBD"/>
</dbReference>
<proteinExistence type="predicted"/>
<gene>
    <name evidence="2" type="ORF">Tco_0839818</name>
</gene>
<protein>
    <recommendedName>
        <fullName evidence="1">Retrovirus-related Pol polyprotein from transposon TNT 1-94-like beta-barrel domain-containing protein</fullName>
    </recommendedName>
</protein>
<comment type="caution">
    <text evidence="2">The sequence shown here is derived from an EMBL/GenBank/DDBJ whole genome shotgun (WGS) entry which is preliminary data.</text>
</comment>
<evidence type="ECO:0000259" key="1">
    <source>
        <dbReference type="Pfam" id="PF22936"/>
    </source>
</evidence>
<feature type="domain" description="Retrovirus-related Pol polyprotein from transposon TNT 1-94-like beta-barrel" evidence="1">
    <location>
        <begin position="20"/>
        <end position="50"/>
    </location>
</feature>
<organism evidence="2 3">
    <name type="scientific">Tanacetum coccineum</name>
    <dbReference type="NCBI Taxonomy" id="301880"/>
    <lineage>
        <taxon>Eukaryota</taxon>
        <taxon>Viridiplantae</taxon>
        <taxon>Streptophyta</taxon>
        <taxon>Embryophyta</taxon>
        <taxon>Tracheophyta</taxon>
        <taxon>Spermatophyta</taxon>
        <taxon>Magnoliopsida</taxon>
        <taxon>eudicotyledons</taxon>
        <taxon>Gunneridae</taxon>
        <taxon>Pentapetalae</taxon>
        <taxon>asterids</taxon>
        <taxon>campanulids</taxon>
        <taxon>Asterales</taxon>
        <taxon>Asteraceae</taxon>
        <taxon>Asteroideae</taxon>
        <taxon>Anthemideae</taxon>
        <taxon>Anthemidinae</taxon>
        <taxon>Tanacetum</taxon>
    </lineage>
</organism>